<proteinExistence type="predicted"/>
<dbReference type="SUPFAM" id="SSF55797">
    <property type="entry name" value="PR-1-like"/>
    <property type="match status" value="1"/>
</dbReference>
<name>A0A2G9U023_TELCI</name>
<dbReference type="InterPro" id="IPR014044">
    <property type="entry name" value="CAP_dom"/>
</dbReference>
<dbReference type="InterPro" id="IPR035940">
    <property type="entry name" value="CAP_sf"/>
</dbReference>
<accession>A0A2G9U023</accession>
<reference evidence="2 3" key="1">
    <citation type="submission" date="2015-09" db="EMBL/GenBank/DDBJ databases">
        <title>Draft genome of the parasitic nematode Teladorsagia circumcincta isolate WARC Sus (inbred).</title>
        <authorList>
            <person name="Mitreva M."/>
        </authorList>
    </citation>
    <scope>NUCLEOTIDE SEQUENCE [LARGE SCALE GENOMIC DNA]</scope>
    <source>
        <strain evidence="2 3">S</strain>
    </source>
</reference>
<dbReference type="EMBL" id="KZ350752">
    <property type="protein sequence ID" value="PIO63574.1"/>
    <property type="molecule type" value="Genomic_DNA"/>
</dbReference>
<dbReference type="Proteomes" id="UP000230423">
    <property type="component" value="Unassembled WGS sequence"/>
</dbReference>
<evidence type="ECO:0000259" key="1">
    <source>
        <dbReference type="Pfam" id="PF00188"/>
    </source>
</evidence>
<dbReference type="AlphaFoldDB" id="A0A2G9U023"/>
<organism evidence="2 3">
    <name type="scientific">Teladorsagia circumcincta</name>
    <name type="common">Brown stomach worm</name>
    <name type="synonym">Ostertagia circumcincta</name>
    <dbReference type="NCBI Taxonomy" id="45464"/>
    <lineage>
        <taxon>Eukaryota</taxon>
        <taxon>Metazoa</taxon>
        <taxon>Ecdysozoa</taxon>
        <taxon>Nematoda</taxon>
        <taxon>Chromadorea</taxon>
        <taxon>Rhabditida</taxon>
        <taxon>Rhabditina</taxon>
        <taxon>Rhabditomorpha</taxon>
        <taxon>Strongyloidea</taxon>
        <taxon>Trichostrongylidae</taxon>
        <taxon>Teladorsagia</taxon>
    </lineage>
</organism>
<evidence type="ECO:0000313" key="3">
    <source>
        <dbReference type="Proteomes" id="UP000230423"/>
    </source>
</evidence>
<dbReference type="Pfam" id="PF00188">
    <property type="entry name" value="CAP"/>
    <property type="match status" value="1"/>
</dbReference>
<dbReference type="OrthoDB" id="5794466at2759"/>
<keyword evidence="3" id="KW-1185">Reference proteome</keyword>
<evidence type="ECO:0000313" key="2">
    <source>
        <dbReference type="EMBL" id="PIO63574.1"/>
    </source>
</evidence>
<gene>
    <name evidence="2" type="ORF">TELCIR_14822</name>
</gene>
<dbReference type="CDD" id="cd05380">
    <property type="entry name" value="CAP_euk"/>
    <property type="match status" value="1"/>
</dbReference>
<dbReference type="Gene3D" id="3.40.33.10">
    <property type="entry name" value="CAP"/>
    <property type="match status" value="1"/>
</dbReference>
<protein>
    <recommendedName>
        <fullName evidence="1">SCP domain-containing protein</fullName>
    </recommendedName>
</protein>
<sequence length="115" mass="12667">MYTKYDSLLELYAQYNVADCGTSSLIPTGGSMNLYKIYGLPNDYDNSTVVPLAFATWTQAILQNEIDDQTTYTNKDLETFANMAYYKSTQVGCAYQACPTSQPPAHAVACVFNSA</sequence>
<feature type="domain" description="SCP" evidence="1">
    <location>
        <begin position="4"/>
        <end position="112"/>
    </location>
</feature>